<dbReference type="InterPro" id="IPR011044">
    <property type="entry name" value="Quino_amine_DH_bsu"/>
</dbReference>
<feature type="region of interest" description="Disordered" evidence="1">
    <location>
        <begin position="56"/>
        <end position="85"/>
    </location>
</feature>
<keyword evidence="4" id="KW-1185">Reference proteome</keyword>
<dbReference type="EMBL" id="JAMRDG010000001">
    <property type="protein sequence ID" value="KAJ3704331.1"/>
    <property type="molecule type" value="Genomic_DNA"/>
</dbReference>
<comment type="caution">
    <text evidence="3">The sequence shown here is derived from an EMBL/GenBank/DDBJ whole genome shotgun (WGS) entry which is preliminary data.</text>
</comment>
<dbReference type="NCBIfam" id="TIGR01640">
    <property type="entry name" value="F_box_assoc_1"/>
    <property type="match status" value="1"/>
</dbReference>
<dbReference type="InterPro" id="IPR001810">
    <property type="entry name" value="F-box_dom"/>
</dbReference>
<accession>A0AAD5ZUM4</accession>
<reference evidence="3 4" key="1">
    <citation type="journal article" date="2022" name="Cell">
        <title>Repeat-based holocentromeres influence genome architecture and karyotype evolution.</title>
        <authorList>
            <person name="Hofstatter P.G."/>
            <person name="Thangavel G."/>
            <person name="Lux T."/>
            <person name="Neumann P."/>
            <person name="Vondrak T."/>
            <person name="Novak P."/>
            <person name="Zhang M."/>
            <person name="Costa L."/>
            <person name="Castellani M."/>
            <person name="Scott A."/>
            <person name="Toegelov H."/>
            <person name="Fuchs J."/>
            <person name="Mata-Sucre Y."/>
            <person name="Dias Y."/>
            <person name="Vanzela A.L.L."/>
            <person name="Huettel B."/>
            <person name="Almeida C.C.S."/>
            <person name="Simkova H."/>
            <person name="Souza G."/>
            <person name="Pedrosa-Harand A."/>
            <person name="Macas J."/>
            <person name="Mayer K.F.X."/>
            <person name="Houben A."/>
            <person name="Marques A."/>
        </authorList>
    </citation>
    <scope>NUCLEOTIDE SEQUENCE [LARGE SCALE GENOMIC DNA]</scope>
    <source>
        <strain evidence="3">RhyTen1mFocal</strain>
    </source>
</reference>
<dbReference type="Gene3D" id="2.130.10.10">
    <property type="entry name" value="YVTN repeat-like/Quinoprotein amine dehydrogenase"/>
    <property type="match status" value="1"/>
</dbReference>
<evidence type="ECO:0000259" key="2">
    <source>
        <dbReference type="SMART" id="SM00256"/>
    </source>
</evidence>
<evidence type="ECO:0000313" key="3">
    <source>
        <dbReference type="EMBL" id="KAJ3704331.1"/>
    </source>
</evidence>
<feature type="domain" description="F-box" evidence="2">
    <location>
        <begin position="98"/>
        <end position="137"/>
    </location>
</feature>
<dbReference type="Proteomes" id="UP001210211">
    <property type="component" value="Unassembled WGS sequence"/>
</dbReference>
<gene>
    <name evidence="3" type="ORF">LUZ61_008036</name>
</gene>
<dbReference type="PANTHER" id="PTHR35546">
    <property type="entry name" value="F-BOX PROTEIN INTERACTION DOMAIN PROTEIN-RELATED"/>
    <property type="match status" value="1"/>
</dbReference>
<dbReference type="InterPro" id="IPR056592">
    <property type="entry name" value="Beta-prop_At3g26010-like"/>
</dbReference>
<dbReference type="PANTHER" id="PTHR35546:SF130">
    <property type="entry name" value="EXPRESSED PROTEIN"/>
    <property type="match status" value="1"/>
</dbReference>
<sequence length="447" mass="51397">MLEVLLKKENIGIVRWHLATLQNPNITTPRFLQFSRPIVSQNFQFEAPICFRAKSPSSPHKLDMSTSSKRGRGRRLIQQERSSKEMKASNEEVWCGAFPDDVMVDILSRLPPKAFYRSKCVSKKWLALSSSAFRLNKHLQPTLLGFFHGYISLFRRNLGFINISDRVHEIDATLCAFSHHDEVEIIDCCNGLLLVKCCTIEPSFESRDMYVYNPATQKCTTVELMPKVDFEGEAYSEIFSLAFDPQDQSHFYVISFRQWYSPCLSYDNRFYIFSSASGKWQRGENLECVSRITQNAKGTFLDGKVHRVTEGHQIVSVDPKNNTLLVTKFDFPGLQFRKDLSEIGQSQGLLHFMYVNEESHRLLIWVPENGNQQNWILKHQLNLDGMNLGNVSVKNVKLHPGKDIIFVFGKNGRILSIDLNNGEPNKIYYLPNPSCSPFWLYTPCFPV</sequence>
<dbReference type="AlphaFoldDB" id="A0AAD5ZUM4"/>
<dbReference type="InterPro" id="IPR055290">
    <property type="entry name" value="At3g26010-like"/>
</dbReference>
<organism evidence="3 4">
    <name type="scientific">Rhynchospora tenuis</name>
    <dbReference type="NCBI Taxonomy" id="198213"/>
    <lineage>
        <taxon>Eukaryota</taxon>
        <taxon>Viridiplantae</taxon>
        <taxon>Streptophyta</taxon>
        <taxon>Embryophyta</taxon>
        <taxon>Tracheophyta</taxon>
        <taxon>Spermatophyta</taxon>
        <taxon>Magnoliopsida</taxon>
        <taxon>Liliopsida</taxon>
        <taxon>Poales</taxon>
        <taxon>Cyperaceae</taxon>
        <taxon>Cyperoideae</taxon>
        <taxon>Rhynchosporeae</taxon>
        <taxon>Rhynchospora</taxon>
    </lineage>
</organism>
<dbReference type="SUPFAM" id="SSF50969">
    <property type="entry name" value="YVTN repeat-like/Quinoprotein amine dehydrogenase"/>
    <property type="match status" value="1"/>
</dbReference>
<name>A0AAD5ZUM4_9POAL</name>
<dbReference type="InterPro" id="IPR036047">
    <property type="entry name" value="F-box-like_dom_sf"/>
</dbReference>
<evidence type="ECO:0000313" key="4">
    <source>
        <dbReference type="Proteomes" id="UP001210211"/>
    </source>
</evidence>
<dbReference type="Pfam" id="PF00646">
    <property type="entry name" value="F-box"/>
    <property type="match status" value="1"/>
</dbReference>
<evidence type="ECO:0000256" key="1">
    <source>
        <dbReference type="SAM" id="MobiDB-lite"/>
    </source>
</evidence>
<dbReference type="CDD" id="cd22157">
    <property type="entry name" value="F-box_AtFBW1-like"/>
    <property type="match status" value="1"/>
</dbReference>
<protein>
    <recommendedName>
        <fullName evidence="2">F-box domain-containing protein</fullName>
    </recommendedName>
</protein>
<dbReference type="InterPro" id="IPR015943">
    <property type="entry name" value="WD40/YVTN_repeat-like_dom_sf"/>
</dbReference>
<dbReference type="SUPFAM" id="SSF81383">
    <property type="entry name" value="F-box domain"/>
    <property type="match status" value="1"/>
</dbReference>
<proteinExistence type="predicted"/>
<dbReference type="SMART" id="SM00256">
    <property type="entry name" value="FBOX"/>
    <property type="match status" value="1"/>
</dbReference>
<dbReference type="Pfam" id="PF24750">
    <property type="entry name" value="b-prop_At3g26010-like"/>
    <property type="match status" value="1"/>
</dbReference>
<dbReference type="InterPro" id="IPR017451">
    <property type="entry name" value="F-box-assoc_interact_dom"/>
</dbReference>